<keyword evidence="3 6" id="KW-1133">Transmembrane helix</keyword>
<feature type="transmembrane region" description="Helical" evidence="6">
    <location>
        <begin position="159"/>
        <end position="179"/>
    </location>
</feature>
<sequence>MEKLILSPLEITEYVEEMGVKKASNKTGQTLLLGVLAGAFIALGAYGSAAASHSVTNFGLQKIVAGIVFPVGLIFVLVCGAELFTGNCLLSIAVAQKRISLKDMIRNLILVYVGNFTGALMIAALIYGAGLLELNNGGIGGYAIKVAATKANLSLSQGFFSGILCNIVVCLSVWGTYAAKEVTGKILMAFIPIFVFIVSGFEHCVANMYYFSIGLIAKTNPLFIEASHTAPEKLSNLTVSGVIHNLLPVTLGNILGGAIAIGITYWLIYKKLPQAKTIENEKLTIYN</sequence>
<dbReference type="InterPro" id="IPR000292">
    <property type="entry name" value="For/NO2_transpt"/>
</dbReference>
<comment type="similarity">
    <text evidence="5">Belongs to the FNT transporter (TC 1.A.16) family.</text>
</comment>
<dbReference type="InterPro" id="IPR023271">
    <property type="entry name" value="Aquaporin-like"/>
</dbReference>
<name>A0ABR8YVR1_9CLOT</name>
<protein>
    <submittedName>
        <fullName evidence="7">Formate/nitrite transporter family protein</fullName>
    </submittedName>
</protein>
<feature type="transmembrane region" description="Helical" evidence="6">
    <location>
        <begin position="246"/>
        <end position="268"/>
    </location>
</feature>
<dbReference type="PANTHER" id="PTHR30520:SF6">
    <property type="entry name" value="FORMATE_NITRATE FAMILY TRANSPORTER (EUROFUNG)"/>
    <property type="match status" value="1"/>
</dbReference>
<comment type="subcellular location">
    <subcellularLocation>
        <location evidence="1">Membrane</location>
        <topology evidence="1">Multi-pass membrane protein</topology>
    </subcellularLocation>
</comment>
<keyword evidence="4 6" id="KW-0472">Membrane</keyword>
<keyword evidence="8" id="KW-1185">Reference proteome</keyword>
<gene>
    <name evidence="7" type="ORF">H9637_15080</name>
</gene>
<evidence type="ECO:0000256" key="3">
    <source>
        <dbReference type="ARBA" id="ARBA00022989"/>
    </source>
</evidence>
<dbReference type="PANTHER" id="PTHR30520">
    <property type="entry name" value="FORMATE TRANSPORTER-RELATED"/>
    <property type="match status" value="1"/>
</dbReference>
<reference evidence="7 8" key="1">
    <citation type="submission" date="2020-08" db="EMBL/GenBank/DDBJ databases">
        <title>A Genomic Blueprint of the Chicken Gut Microbiome.</title>
        <authorList>
            <person name="Gilroy R."/>
            <person name="Ravi A."/>
            <person name="Getino M."/>
            <person name="Pursley I."/>
            <person name="Horton D.L."/>
            <person name="Alikhan N.-F."/>
            <person name="Baker D."/>
            <person name="Gharbi K."/>
            <person name="Hall N."/>
            <person name="Watson M."/>
            <person name="Adriaenssens E.M."/>
            <person name="Foster-Nyarko E."/>
            <person name="Jarju S."/>
            <person name="Secka A."/>
            <person name="Antonio M."/>
            <person name="Oren A."/>
            <person name="Chaudhuri R."/>
            <person name="La Ragione R.M."/>
            <person name="Hildebrand F."/>
            <person name="Pallen M.J."/>
        </authorList>
    </citation>
    <scope>NUCLEOTIDE SEQUENCE [LARGE SCALE GENOMIC DNA]</scope>
    <source>
        <strain evidence="7 8">N37</strain>
    </source>
</reference>
<feature type="transmembrane region" description="Helical" evidence="6">
    <location>
        <begin position="31"/>
        <end position="51"/>
    </location>
</feature>
<evidence type="ECO:0000256" key="2">
    <source>
        <dbReference type="ARBA" id="ARBA00022692"/>
    </source>
</evidence>
<evidence type="ECO:0000256" key="1">
    <source>
        <dbReference type="ARBA" id="ARBA00004141"/>
    </source>
</evidence>
<dbReference type="Gene3D" id="1.20.1080.10">
    <property type="entry name" value="Glycerol uptake facilitator protein"/>
    <property type="match status" value="1"/>
</dbReference>
<dbReference type="Pfam" id="PF01226">
    <property type="entry name" value="Form_Nir_trans"/>
    <property type="match status" value="1"/>
</dbReference>
<evidence type="ECO:0000256" key="6">
    <source>
        <dbReference type="SAM" id="Phobius"/>
    </source>
</evidence>
<comment type="caution">
    <text evidence="7">The sequence shown here is derived from an EMBL/GenBank/DDBJ whole genome shotgun (WGS) entry which is preliminary data.</text>
</comment>
<evidence type="ECO:0000313" key="7">
    <source>
        <dbReference type="EMBL" id="MBD8048344.1"/>
    </source>
</evidence>
<dbReference type="RefSeq" id="WP_191741296.1">
    <property type="nucleotide sequence ID" value="NZ_JACSQB010000130.1"/>
</dbReference>
<dbReference type="PROSITE" id="PS01005">
    <property type="entry name" value="FORMATE_NITRITE_TP_1"/>
    <property type="match status" value="1"/>
</dbReference>
<accession>A0ABR8YVR1</accession>
<keyword evidence="2 6" id="KW-0812">Transmembrane</keyword>
<evidence type="ECO:0000256" key="4">
    <source>
        <dbReference type="ARBA" id="ARBA00023136"/>
    </source>
</evidence>
<organism evidence="7 8">
    <name type="scientific">Clostridium faecium</name>
    <dbReference type="NCBI Taxonomy" id="2762223"/>
    <lineage>
        <taxon>Bacteria</taxon>
        <taxon>Bacillati</taxon>
        <taxon>Bacillota</taxon>
        <taxon>Clostridia</taxon>
        <taxon>Eubacteriales</taxon>
        <taxon>Clostridiaceae</taxon>
        <taxon>Clostridium</taxon>
    </lineage>
</organism>
<feature type="transmembrane region" description="Helical" evidence="6">
    <location>
        <begin position="186"/>
        <end position="211"/>
    </location>
</feature>
<evidence type="ECO:0000256" key="5">
    <source>
        <dbReference type="ARBA" id="ARBA00049660"/>
    </source>
</evidence>
<dbReference type="Proteomes" id="UP000627166">
    <property type="component" value="Unassembled WGS sequence"/>
</dbReference>
<evidence type="ECO:0000313" key="8">
    <source>
        <dbReference type="Proteomes" id="UP000627166"/>
    </source>
</evidence>
<dbReference type="EMBL" id="JACSQB010000130">
    <property type="protein sequence ID" value="MBD8048344.1"/>
    <property type="molecule type" value="Genomic_DNA"/>
</dbReference>
<dbReference type="InterPro" id="IPR024002">
    <property type="entry name" value="For/NO2_transpt_CS"/>
</dbReference>
<feature type="transmembrane region" description="Helical" evidence="6">
    <location>
        <begin position="107"/>
        <end position="127"/>
    </location>
</feature>
<feature type="transmembrane region" description="Helical" evidence="6">
    <location>
        <begin position="63"/>
        <end position="95"/>
    </location>
</feature>
<proteinExistence type="inferred from homology"/>